<evidence type="ECO:0000313" key="2">
    <source>
        <dbReference type="Proteomes" id="UP000793456"/>
    </source>
</evidence>
<keyword evidence="2" id="KW-1185">Reference proteome</keyword>
<proteinExistence type="predicted"/>
<sequence>MSVMWKDALPPPPQVLSGESALLCHFYHGGARSEFLNRHKRGLNELLPRVMEWSQSLQGQRDAYVWFTESQLRSVIRDGIVPEWFHGIISRKMAEELLMPKPPGYFLIRVSESRIGYTLSYRAADRCRHFMIDLLVDGQYIIIGENRYHRCLQDLVDFHRRTPIMPYTEVLTVACGQTSNDRTDYAELLFPQRNLKQNTSLPPNIFLPPSVTQPVSEEDVPPALPYRPGNLRNSVVLSSNRLYPNIEDEFPHSTLPTPAMPIPMTRKKYTANSPSSNQPPEVPARGCVPPLKQIQACDRTVSAPKSPIAPTATAYPFGANNQPVQNLEAKPSVITNIKSLNLNLKKKFQIQKRKSMSPESMYSEINVEATEGSGNTENEYQVITDEKTVSAPPFPYTRTDVRLTDEGLPKEYFPPPPYAPGY</sequence>
<dbReference type="Proteomes" id="UP000793456">
    <property type="component" value="Chromosome IV"/>
</dbReference>
<dbReference type="EMBL" id="CM011677">
    <property type="protein sequence ID" value="TMS20337.1"/>
    <property type="molecule type" value="Genomic_DNA"/>
</dbReference>
<name>A0ACD3RLU3_LARCR</name>
<evidence type="ECO:0000313" key="1">
    <source>
        <dbReference type="EMBL" id="TMS20337.1"/>
    </source>
</evidence>
<protein>
    <submittedName>
        <fullName evidence="1">Uncharacterized protein</fullName>
    </submittedName>
</protein>
<accession>A0ACD3RLU3</accession>
<comment type="caution">
    <text evidence="1">The sequence shown here is derived from an EMBL/GenBank/DDBJ whole genome shotgun (WGS) entry which is preliminary data.</text>
</comment>
<gene>
    <name evidence="1" type="ORF">E3U43_006830</name>
</gene>
<organism evidence="1 2">
    <name type="scientific">Larimichthys crocea</name>
    <name type="common">Large yellow croaker</name>
    <name type="synonym">Pseudosciaena crocea</name>
    <dbReference type="NCBI Taxonomy" id="215358"/>
    <lineage>
        <taxon>Eukaryota</taxon>
        <taxon>Metazoa</taxon>
        <taxon>Chordata</taxon>
        <taxon>Craniata</taxon>
        <taxon>Vertebrata</taxon>
        <taxon>Euteleostomi</taxon>
        <taxon>Actinopterygii</taxon>
        <taxon>Neopterygii</taxon>
        <taxon>Teleostei</taxon>
        <taxon>Neoteleostei</taxon>
        <taxon>Acanthomorphata</taxon>
        <taxon>Eupercaria</taxon>
        <taxon>Sciaenidae</taxon>
        <taxon>Larimichthys</taxon>
    </lineage>
</organism>
<reference evidence="1" key="1">
    <citation type="submission" date="2018-11" db="EMBL/GenBank/DDBJ databases">
        <title>The sequence and de novo assembly of Larimichthys crocea genome using PacBio and Hi-C technologies.</title>
        <authorList>
            <person name="Xu P."/>
            <person name="Chen B."/>
            <person name="Zhou Z."/>
            <person name="Ke Q."/>
            <person name="Wu Y."/>
            <person name="Bai H."/>
            <person name="Pu F."/>
        </authorList>
    </citation>
    <scope>NUCLEOTIDE SEQUENCE</scope>
    <source>
        <tissue evidence="1">Muscle</tissue>
    </source>
</reference>